<dbReference type="NCBIfam" id="TIGR02578">
    <property type="entry name" value="cas_TM1811_Csm1"/>
    <property type="match status" value="1"/>
</dbReference>
<dbReference type="PROSITE" id="PS50887">
    <property type="entry name" value="GGDEF"/>
    <property type="match status" value="1"/>
</dbReference>
<evidence type="ECO:0000259" key="3">
    <source>
        <dbReference type="PROSITE" id="PS50887"/>
    </source>
</evidence>
<reference evidence="4" key="1">
    <citation type="submission" date="2016-10" db="EMBL/GenBank/DDBJ databases">
        <authorList>
            <person name="de Groot N.N."/>
        </authorList>
    </citation>
    <scope>NUCLEOTIDE SEQUENCE</scope>
</reference>
<gene>
    <name evidence="4" type="ORF">MNB_SV-14-1841</name>
</gene>
<sequence>MAILKADVDNMGKFLEKSDVTDSFQNFDKFSKTMDNFFSLYIPNMMKKKYKNTYTVFAGGDDLFLLGAWDEVLEMAREIEHEFKAFVNSDELSISFGIAIAKPSTPISYLADYTEKLLEDAKDIDDGKEVAHPKDAISLFGETVKWKEYKEVYKNLYGSLEEHLNTAFLYRLLELIEMSKKVKYHIPSTMWKSKFRYSFNRNVLEKMKSDNDRKKAEEILELLGGLIDKSPKETKMVVNEFIYKRRES</sequence>
<dbReference type="Pfam" id="PF22335">
    <property type="entry name" value="Cas10-Cmr2_palm2"/>
    <property type="match status" value="1"/>
</dbReference>
<keyword evidence="2" id="KW-0051">Antiviral defense</keyword>
<dbReference type="PANTHER" id="PTHR36528:SF1">
    <property type="entry name" value="CRISPR SYSTEM SINGLE-STRAND-SPECIFIC DEOXYRIBONUCLEASE CAS10_CSM1 (SUBTYPE III-A)"/>
    <property type="match status" value="1"/>
</dbReference>
<dbReference type="InterPro" id="IPR000160">
    <property type="entry name" value="GGDEF_dom"/>
</dbReference>
<name>A0A1W1CTG6_9ZZZZ</name>
<dbReference type="Gene3D" id="3.30.70.270">
    <property type="match status" value="1"/>
</dbReference>
<organism evidence="4">
    <name type="scientific">hydrothermal vent metagenome</name>
    <dbReference type="NCBI Taxonomy" id="652676"/>
    <lineage>
        <taxon>unclassified sequences</taxon>
        <taxon>metagenomes</taxon>
        <taxon>ecological metagenomes</taxon>
    </lineage>
</organism>
<dbReference type="InterPro" id="IPR054767">
    <property type="entry name" value="Cas10-Cmr2_palm2"/>
</dbReference>
<evidence type="ECO:0000313" key="4">
    <source>
        <dbReference type="EMBL" id="SFV69015.1"/>
    </source>
</evidence>
<protein>
    <submittedName>
        <fullName evidence="4">CRISPR-associated protein, Csm1 family</fullName>
    </submittedName>
</protein>
<accession>A0A1W1CTG6</accession>
<dbReference type="EMBL" id="FPHN01000263">
    <property type="protein sequence ID" value="SFV69015.1"/>
    <property type="molecule type" value="Genomic_DNA"/>
</dbReference>
<dbReference type="GO" id="GO:0051607">
    <property type="term" value="P:defense response to virus"/>
    <property type="evidence" value="ECO:0007669"/>
    <property type="project" value="UniProtKB-KW"/>
</dbReference>
<evidence type="ECO:0000256" key="2">
    <source>
        <dbReference type="ARBA" id="ARBA00023118"/>
    </source>
</evidence>
<dbReference type="InterPro" id="IPR013408">
    <property type="entry name" value="Cas10/Csm1"/>
</dbReference>
<feature type="domain" description="GGDEF" evidence="3">
    <location>
        <begin position="1"/>
        <end position="136"/>
    </location>
</feature>
<proteinExistence type="predicted"/>
<dbReference type="AlphaFoldDB" id="A0A1W1CTG6"/>
<dbReference type="InterPro" id="IPR043128">
    <property type="entry name" value="Rev_trsase/Diguanyl_cyclase"/>
</dbReference>
<dbReference type="GO" id="GO:0000166">
    <property type="term" value="F:nucleotide binding"/>
    <property type="evidence" value="ECO:0007669"/>
    <property type="project" value="UniProtKB-KW"/>
</dbReference>
<evidence type="ECO:0000256" key="1">
    <source>
        <dbReference type="ARBA" id="ARBA00022741"/>
    </source>
</evidence>
<dbReference type="InterPro" id="IPR052117">
    <property type="entry name" value="Cas10/Csm1_subtype-III-A"/>
</dbReference>
<dbReference type="PANTHER" id="PTHR36528">
    <property type="entry name" value="CRISPR SYSTEM SINGLE-STRAND-SPECIFIC DEOXYRIBONUCLEASE CAS10/CSM1 (SUBTYPE III-A)"/>
    <property type="match status" value="1"/>
</dbReference>
<keyword evidence="1" id="KW-0547">Nucleotide-binding</keyword>